<protein>
    <recommendedName>
        <fullName evidence="3">Threonine synthase</fullName>
    </recommendedName>
</protein>
<evidence type="ECO:0008006" key="3">
    <source>
        <dbReference type="Google" id="ProtNLM"/>
    </source>
</evidence>
<dbReference type="RefSeq" id="WP_128757865.1">
    <property type="nucleotide sequence ID" value="NZ_QOVM01000004.1"/>
</dbReference>
<organism evidence="1 2">
    <name type="scientific">Leeuwenhoekiella aequorea</name>
    <dbReference type="NCBI Taxonomy" id="283736"/>
    <lineage>
        <taxon>Bacteria</taxon>
        <taxon>Pseudomonadati</taxon>
        <taxon>Bacteroidota</taxon>
        <taxon>Flavobacteriia</taxon>
        <taxon>Flavobacteriales</taxon>
        <taxon>Flavobacteriaceae</taxon>
        <taxon>Leeuwenhoekiella</taxon>
    </lineage>
</organism>
<name>A0A4Q0P751_9FLAO</name>
<dbReference type="AlphaFoldDB" id="A0A4Q0P751"/>
<keyword evidence="2" id="KW-1185">Reference proteome</keyword>
<reference evidence="1 2" key="1">
    <citation type="submission" date="2018-07" db="EMBL/GenBank/DDBJ databases">
        <title>Leeuwenhoekiella genomics.</title>
        <authorList>
            <person name="Tahon G."/>
            <person name="Willems A."/>
        </authorList>
    </citation>
    <scope>NUCLEOTIDE SEQUENCE [LARGE SCALE GENOMIC DNA]</scope>
    <source>
        <strain evidence="1 2">LMG 22550</strain>
    </source>
</reference>
<dbReference type="Pfam" id="PF20113">
    <property type="entry name" value="DUF6503"/>
    <property type="match status" value="1"/>
</dbReference>
<dbReference type="EMBL" id="QOVM01000004">
    <property type="protein sequence ID" value="RXG21956.1"/>
    <property type="molecule type" value="Genomic_DNA"/>
</dbReference>
<evidence type="ECO:0000313" key="1">
    <source>
        <dbReference type="EMBL" id="RXG21956.1"/>
    </source>
</evidence>
<dbReference type="OrthoDB" id="282859at2"/>
<dbReference type="InterPro" id="IPR045444">
    <property type="entry name" value="DUF6503"/>
</dbReference>
<gene>
    <name evidence="1" type="ORF">DSM00_2020</name>
</gene>
<accession>A0A4Q0P751</accession>
<dbReference type="PROSITE" id="PS51257">
    <property type="entry name" value="PROKAR_LIPOPROTEIN"/>
    <property type="match status" value="1"/>
</dbReference>
<sequence length="259" mass="29714">MKYALLLFVLSITLACNSKKENNTQPETTTEIEVPAEEPRSYPVAFEKILEAHGGLDNWKSYKTLQFTIDKSPNTDETHTIDLQTRKDHIQMGAASMGFDGSQAWLTDPEETYKGNPNFYHNLMFYFYAMPFVLADEGIIYEPTNDLVVKDVAYPGFKISFEANVGTSSNDEYYIYYDSETYNMRWLGYTATFGAEEKSDAINYIAYDNWTTVEDILLPQSISWYVVEDDLLTEPRNTVSFKNSSLSKEAKPDTFYSKK</sequence>
<proteinExistence type="predicted"/>
<dbReference type="Proteomes" id="UP000289238">
    <property type="component" value="Unassembled WGS sequence"/>
</dbReference>
<comment type="caution">
    <text evidence="1">The sequence shown here is derived from an EMBL/GenBank/DDBJ whole genome shotgun (WGS) entry which is preliminary data.</text>
</comment>
<evidence type="ECO:0000313" key="2">
    <source>
        <dbReference type="Proteomes" id="UP000289238"/>
    </source>
</evidence>